<organism evidence="2 3">
    <name type="scientific">Luteimonas kalidii</name>
    <dbReference type="NCBI Taxonomy" id="3042025"/>
    <lineage>
        <taxon>Bacteria</taxon>
        <taxon>Pseudomonadati</taxon>
        <taxon>Pseudomonadota</taxon>
        <taxon>Gammaproteobacteria</taxon>
        <taxon>Lysobacterales</taxon>
        <taxon>Lysobacteraceae</taxon>
        <taxon>Luteimonas</taxon>
    </lineage>
</organism>
<keyword evidence="3" id="KW-1185">Reference proteome</keyword>
<dbReference type="RefSeq" id="WP_280577642.1">
    <property type="nucleotide sequence ID" value="NZ_JARXRO010000014.1"/>
</dbReference>
<evidence type="ECO:0000313" key="3">
    <source>
        <dbReference type="Proteomes" id="UP001156873"/>
    </source>
</evidence>
<dbReference type="InterPro" id="IPR010767">
    <property type="entry name" value="Phage_CGC-2007_Cje0229"/>
</dbReference>
<name>A0ABT6JRT7_9GAMM</name>
<proteinExistence type="predicted"/>
<sequence>MRTLVLVVALLCLVLPVNAQEAGPHGLFRGEVVTRWLDEPRRMQLVEDFAYVAPDELVWDAPAGWIIDGASIPRFAWSIVGGPYEGNYRRASVIHDVACDRKERPWKLVHRAFYTAMLAAGVDAMKAKLMYAAVYFGGPRWDSSVNVATSSPFGPDAPSAVYMRTHRVEPDYAIVHPAAPPDGTTGSGPVFSSTLFFEAHEETLLTEQQFEVLRAKIEAEDLSLEQIEGYEPD</sequence>
<dbReference type="Proteomes" id="UP001156873">
    <property type="component" value="Unassembled WGS sequence"/>
</dbReference>
<feature type="signal peptide" evidence="1">
    <location>
        <begin position="1"/>
        <end position="19"/>
    </location>
</feature>
<feature type="chain" id="PRO_5047137921" evidence="1">
    <location>
        <begin position="20"/>
        <end position="233"/>
    </location>
</feature>
<gene>
    <name evidence="2" type="ORF">QFW81_05550</name>
</gene>
<comment type="caution">
    <text evidence="2">The sequence shown here is derived from an EMBL/GenBank/DDBJ whole genome shotgun (WGS) entry which is preliminary data.</text>
</comment>
<protein>
    <submittedName>
        <fullName evidence="2">DUF1353 domain-containing protein</fullName>
    </submittedName>
</protein>
<keyword evidence="1" id="KW-0732">Signal</keyword>
<evidence type="ECO:0000313" key="2">
    <source>
        <dbReference type="EMBL" id="MDH5833390.1"/>
    </source>
</evidence>
<accession>A0ABT6JRT7</accession>
<evidence type="ECO:0000256" key="1">
    <source>
        <dbReference type="SAM" id="SignalP"/>
    </source>
</evidence>
<dbReference type="Pfam" id="PF07087">
    <property type="entry name" value="DUF1353"/>
    <property type="match status" value="1"/>
</dbReference>
<reference evidence="2 3" key="1">
    <citation type="submission" date="2023-04" db="EMBL/GenBank/DDBJ databases">
        <title>Luteimonas sp. M1R5S59.</title>
        <authorList>
            <person name="Sun J.-Q."/>
        </authorList>
    </citation>
    <scope>NUCLEOTIDE SEQUENCE [LARGE SCALE GENOMIC DNA]</scope>
    <source>
        <strain evidence="2 3">M1R5S59</strain>
    </source>
</reference>
<dbReference type="EMBL" id="JARXRO010000014">
    <property type="protein sequence ID" value="MDH5833390.1"/>
    <property type="molecule type" value="Genomic_DNA"/>
</dbReference>